<comment type="caution">
    <text evidence="1">The sequence shown here is derived from an EMBL/GenBank/DDBJ whole genome shotgun (WGS) entry which is preliminary data.</text>
</comment>
<accession>A0A1Q5PUI3</accession>
<organism evidence="1 2">
    <name type="scientific">Buchananella hordeovulneris</name>
    <dbReference type="NCBI Taxonomy" id="52770"/>
    <lineage>
        <taxon>Bacteria</taxon>
        <taxon>Bacillati</taxon>
        <taxon>Actinomycetota</taxon>
        <taxon>Actinomycetes</taxon>
        <taxon>Actinomycetales</taxon>
        <taxon>Actinomycetaceae</taxon>
        <taxon>Buchananella</taxon>
    </lineage>
</organism>
<dbReference type="Proteomes" id="UP000185612">
    <property type="component" value="Unassembled WGS sequence"/>
</dbReference>
<dbReference type="EMBL" id="MQVS01000010">
    <property type="protein sequence ID" value="OKL51105.1"/>
    <property type="molecule type" value="Genomic_DNA"/>
</dbReference>
<dbReference type="RefSeq" id="WP_073825655.1">
    <property type="nucleotide sequence ID" value="NZ_JAUNKL010000072.1"/>
</dbReference>
<gene>
    <name evidence="1" type="ORF">BSZ40_09370</name>
</gene>
<dbReference type="STRING" id="52770.BSZ40_09370"/>
<reference evidence="2" key="1">
    <citation type="submission" date="2016-12" db="EMBL/GenBank/DDBJ databases">
        <authorList>
            <person name="Meng X."/>
        </authorList>
    </citation>
    <scope>NUCLEOTIDE SEQUENCE [LARGE SCALE GENOMIC DNA]</scope>
    <source>
        <strain evidence="2">DSM 20732</strain>
    </source>
</reference>
<evidence type="ECO:0000313" key="1">
    <source>
        <dbReference type="EMBL" id="OKL51105.1"/>
    </source>
</evidence>
<proteinExistence type="predicted"/>
<name>A0A1Q5PUI3_9ACTO</name>
<dbReference type="AlphaFoldDB" id="A0A1Q5PUI3"/>
<evidence type="ECO:0000313" key="2">
    <source>
        <dbReference type="Proteomes" id="UP000185612"/>
    </source>
</evidence>
<keyword evidence="2" id="KW-1185">Reference proteome</keyword>
<protein>
    <submittedName>
        <fullName evidence="1">Uncharacterized protein</fullName>
    </submittedName>
</protein>
<sequence length="99" mass="10396">MVPDFAVDSEQLAGMAEKLEWVGQQVGAVSPPGGGVAARLGGWQLLGAYLAADSNARQRAEAVEWWCGAAGQGVRRVATSTTAAEEQLAASFAYDEHKF</sequence>